<dbReference type="Proteomes" id="UP000045706">
    <property type="component" value="Unassembled WGS sequence"/>
</dbReference>
<dbReference type="AlphaFoldDB" id="A0A0G4NJ04"/>
<gene>
    <name evidence="2" type="ORF">BN1723_020006</name>
</gene>
<name>A0A0G4NJ04_VERLO</name>
<dbReference type="EMBL" id="CVQI01035650">
    <property type="protein sequence ID" value="CRK46419.1"/>
    <property type="molecule type" value="Genomic_DNA"/>
</dbReference>
<organism evidence="2 3">
    <name type="scientific">Verticillium longisporum</name>
    <name type="common">Verticillium dahliae var. longisporum</name>
    <dbReference type="NCBI Taxonomy" id="100787"/>
    <lineage>
        <taxon>Eukaryota</taxon>
        <taxon>Fungi</taxon>
        <taxon>Dikarya</taxon>
        <taxon>Ascomycota</taxon>
        <taxon>Pezizomycotina</taxon>
        <taxon>Sordariomycetes</taxon>
        <taxon>Hypocreomycetidae</taxon>
        <taxon>Glomerellales</taxon>
        <taxon>Plectosphaerellaceae</taxon>
        <taxon>Verticillium</taxon>
    </lineage>
</organism>
<evidence type="ECO:0000313" key="3">
    <source>
        <dbReference type="Proteomes" id="UP000045706"/>
    </source>
</evidence>
<reference evidence="3" key="1">
    <citation type="submission" date="2015-05" db="EMBL/GenBank/DDBJ databases">
        <authorList>
            <person name="Fogelqvist Johan"/>
        </authorList>
    </citation>
    <scope>NUCLEOTIDE SEQUENCE [LARGE SCALE GENOMIC DNA]</scope>
</reference>
<sequence length="102" mass="11428">MSTRPRNAPRDTEWAPQSTVSTDIRQPTDLAFPYQKHSLAQNHTRPGGTLWTMLAFLLVGKAWATPFWTEISVSLTLQAITQLMIPLSLKLRTISTSIYEGA</sequence>
<accession>A0A0G4NJ04</accession>
<proteinExistence type="predicted"/>
<feature type="region of interest" description="Disordered" evidence="1">
    <location>
        <begin position="1"/>
        <end position="21"/>
    </location>
</feature>
<protein>
    <submittedName>
        <fullName evidence="2">Uncharacterized protein</fullName>
    </submittedName>
</protein>
<evidence type="ECO:0000256" key="1">
    <source>
        <dbReference type="SAM" id="MobiDB-lite"/>
    </source>
</evidence>
<evidence type="ECO:0000313" key="2">
    <source>
        <dbReference type="EMBL" id="CRK46419.1"/>
    </source>
</evidence>